<dbReference type="OrthoDB" id="1939000at2759"/>
<dbReference type="EMBL" id="QPKB01000426">
    <property type="protein sequence ID" value="RWR98051.1"/>
    <property type="molecule type" value="Genomic_DNA"/>
</dbReference>
<gene>
    <name evidence="1" type="ORF">CKAN_02735000</name>
    <name evidence="2" type="ORF">CKAN_02754200</name>
</gene>
<proteinExistence type="predicted"/>
<dbReference type="Proteomes" id="UP000283530">
    <property type="component" value="Unassembled WGS sequence"/>
</dbReference>
<keyword evidence="3" id="KW-1185">Reference proteome</keyword>
<protein>
    <submittedName>
        <fullName evidence="2">Uncharacterized protein</fullName>
    </submittedName>
</protein>
<dbReference type="AlphaFoldDB" id="A0A3S3RCY2"/>
<organism evidence="2 3">
    <name type="scientific">Cinnamomum micranthum f. kanehirae</name>
    <dbReference type="NCBI Taxonomy" id="337451"/>
    <lineage>
        <taxon>Eukaryota</taxon>
        <taxon>Viridiplantae</taxon>
        <taxon>Streptophyta</taxon>
        <taxon>Embryophyta</taxon>
        <taxon>Tracheophyta</taxon>
        <taxon>Spermatophyta</taxon>
        <taxon>Magnoliopsida</taxon>
        <taxon>Magnoliidae</taxon>
        <taxon>Laurales</taxon>
        <taxon>Lauraceae</taxon>
        <taxon>Cinnamomum</taxon>
    </lineage>
</organism>
<evidence type="ECO:0000313" key="2">
    <source>
        <dbReference type="EMBL" id="RWR98051.1"/>
    </source>
</evidence>
<name>A0A3S3RCY2_9MAGN</name>
<evidence type="ECO:0000313" key="3">
    <source>
        <dbReference type="Proteomes" id="UP000283530"/>
    </source>
</evidence>
<reference evidence="2 3" key="1">
    <citation type="journal article" date="2019" name="Nat. Plants">
        <title>Stout camphor tree genome fills gaps in understanding of flowering plant genome evolution.</title>
        <authorList>
            <person name="Chaw S.M."/>
            <person name="Liu Y.C."/>
            <person name="Wu Y.W."/>
            <person name="Wang H.Y."/>
            <person name="Lin C.I."/>
            <person name="Wu C.S."/>
            <person name="Ke H.M."/>
            <person name="Chang L.Y."/>
            <person name="Hsu C.Y."/>
            <person name="Yang H.T."/>
            <person name="Sudianto E."/>
            <person name="Hsu M.H."/>
            <person name="Wu K.P."/>
            <person name="Wang L.N."/>
            <person name="Leebens-Mack J.H."/>
            <person name="Tsai I.J."/>
        </authorList>
    </citation>
    <scope>NUCLEOTIDE SEQUENCE [LARGE SCALE GENOMIC DNA]</scope>
    <source>
        <strain evidence="3">cv. Chaw 1501</strain>
        <tissue evidence="2">Young leaves</tissue>
    </source>
</reference>
<accession>A0A3S3RCY2</accession>
<sequence>MDCGRCSIRSWQEFQAELKAQFMPGNVSWMARQALFNLKPVRCEMNGAQAELRRQNVVDLDAALAAADRLIDLKYVGSSSRD</sequence>
<dbReference type="EMBL" id="QPKB01000202">
    <property type="protein sequence ID" value="RWR97881.1"/>
    <property type="molecule type" value="Genomic_DNA"/>
</dbReference>
<comment type="caution">
    <text evidence="2">The sequence shown here is derived from an EMBL/GenBank/DDBJ whole genome shotgun (WGS) entry which is preliminary data.</text>
</comment>
<evidence type="ECO:0000313" key="1">
    <source>
        <dbReference type="EMBL" id="RWR97881.1"/>
    </source>
</evidence>